<evidence type="ECO:0000256" key="1">
    <source>
        <dbReference type="SAM" id="Phobius"/>
    </source>
</evidence>
<proteinExistence type="predicted"/>
<dbReference type="SUPFAM" id="SSF53067">
    <property type="entry name" value="Actin-like ATPase domain"/>
    <property type="match status" value="1"/>
</dbReference>
<feature type="transmembrane region" description="Helical" evidence="1">
    <location>
        <begin position="329"/>
        <end position="349"/>
    </location>
</feature>
<dbReference type="InterPro" id="IPR050696">
    <property type="entry name" value="FtsA/MreB"/>
</dbReference>
<dbReference type="Gene3D" id="3.30.420.380">
    <property type="match status" value="1"/>
</dbReference>
<sequence>MKKLIYTTIEITESHVKVLQAKEIKRKRSLTYCDIRPIPSSQEEDIVKVLSEMTSKIKGTLGYIIAIIPRRLITLVQFYLPTHVEAEIRQMIDLQIVNRVPYAKEDIIFDCQIIEKDESGYSRSLVAVVQNSVIKNYLNRLQMAGIHPVEVAFSSLGIGQWYEYKKNQQKTEIDRPVLIIDLDVDHSDISFYQKNQILFSREVGFGLKDLHTDTINTFIQQIGLTVGTYKKEKMGAAVEAGFVFSSMDIPDFFIDKLKEEHGFSVEKVCSMDNVPYTQDIALARLWENEGVSLSASAGILLGRDEKRNINLIPQKVTDSRQIKEIKKQGLQSVILIGLIIFFSSMALILEGNHKSRHLQYIQDETKKIRPKVKKTKKLKTRLGVLGHTFDGEVLVAEIIKELYALTPKDIAYNSFDLNNKKEIVLEGMAKQAGDINNLQSKLVSSTLFANVNLQYTKKRRTVKGELTYFKMSFNLFSDKKEN</sequence>
<dbReference type="AlphaFoldDB" id="A0A3B1DJ35"/>
<keyword evidence="1" id="KW-0472">Membrane</keyword>
<dbReference type="Pfam" id="PF11104">
    <property type="entry name" value="PilM_2"/>
    <property type="match status" value="1"/>
</dbReference>
<accession>A0A3B1DJ35</accession>
<dbReference type="InterPro" id="IPR043129">
    <property type="entry name" value="ATPase_NBD"/>
</dbReference>
<dbReference type="InterPro" id="IPR007813">
    <property type="entry name" value="PilN"/>
</dbReference>
<evidence type="ECO:0000313" key="2">
    <source>
        <dbReference type="EMBL" id="VAX36084.1"/>
    </source>
</evidence>
<dbReference type="Pfam" id="PF05137">
    <property type="entry name" value="PilN"/>
    <property type="match status" value="1"/>
</dbReference>
<dbReference type="PANTHER" id="PTHR32432">
    <property type="entry name" value="CELL DIVISION PROTEIN FTSA-RELATED"/>
    <property type="match status" value="1"/>
</dbReference>
<reference evidence="2" key="1">
    <citation type="submission" date="2018-06" db="EMBL/GenBank/DDBJ databases">
        <authorList>
            <person name="Zhirakovskaya E."/>
        </authorList>
    </citation>
    <scope>NUCLEOTIDE SEQUENCE</scope>
</reference>
<protein>
    <recommendedName>
        <fullName evidence="3">Type IV pilus biogenesis protein PilM</fullName>
    </recommendedName>
</protein>
<dbReference type="PANTHER" id="PTHR32432:SF3">
    <property type="entry name" value="ETHANOLAMINE UTILIZATION PROTEIN EUTJ"/>
    <property type="match status" value="1"/>
</dbReference>
<dbReference type="EMBL" id="UOGJ01000080">
    <property type="protein sequence ID" value="VAX36084.1"/>
    <property type="molecule type" value="Genomic_DNA"/>
</dbReference>
<keyword evidence="1" id="KW-1133">Transmembrane helix</keyword>
<name>A0A3B1DJ35_9ZZZZ</name>
<organism evidence="2">
    <name type="scientific">hydrothermal vent metagenome</name>
    <dbReference type="NCBI Taxonomy" id="652676"/>
    <lineage>
        <taxon>unclassified sequences</taxon>
        <taxon>metagenomes</taxon>
        <taxon>ecological metagenomes</taxon>
    </lineage>
</organism>
<keyword evidence="1" id="KW-0812">Transmembrane</keyword>
<dbReference type="InterPro" id="IPR005883">
    <property type="entry name" value="PilM"/>
</dbReference>
<gene>
    <name evidence="2" type="ORF">MNBD_UNCLBAC01-981</name>
</gene>
<evidence type="ECO:0008006" key="3">
    <source>
        <dbReference type="Google" id="ProtNLM"/>
    </source>
</evidence>